<keyword evidence="3" id="KW-1185">Reference proteome</keyword>
<reference evidence="2 3" key="1">
    <citation type="journal article" date="2013" name="BMC Genomics">
        <title>Comparative genomics of parasitic silkworm microsporidia reveal an association between genome expansion and host adaptation.</title>
        <authorList>
            <person name="Pan G."/>
            <person name="Xu J."/>
            <person name="Li T."/>
            <person name="Xia Q."/>
            <person name="Liu S.L."/>
            <person name="Zhang G."/>
            <person name="Li S."/>
            <person name="Li C."/>
            <person name="Liu H."/>
            <person name="Yang L."/>
            <person name="Liu T."/>
            <person name="Zhang X."/>
            <person name="Wu Z."/>
            <person name="Fan W."/>
            <person name="Dang X."/>
            <person name="Xiang H."/>
            <person name="Tao M."/>
            <person name="Li Y."/>
            <person name="Hu J."/>
            <person name="Li Z."/>
            <person name="Lin L."/>
            <person name="Luo J."/>
            <person name="Geng L."/>
            <person name="Wang L."/>
            <person name="Long M."/>
            <person name="Wan Y."/>
            <person name="He N."/>
            <person name="Zhang Z."/>
            <person name="Lu C."/>
            <person name="Keeling P.J."/>
            <person name="Wang J."/>
            <person name="Xiang Z."/>
            <person name="Zhou Z."/>
        </authorList>
    </citation>
    <scope>NUCLEOTIDE SEQUENCE [LARGE SCALE GENOMIC DNA]</scope>
    <source>
        <strain evidence="3">CQ1 / CVCC 102059</strain>
    </source>
</reference>
<dbReference type="Pfam" id="PF05175">
    <property type="entry name" value="MTS"/>
    <property type="match status" value="1"/>
</dbReference>
<dbReference type="CDD" id="cd02440">
    <property type="entry name" value="AdoMet_MTases"/>
    <property type="match status" value="1"/>
</dbReference>
<dbReference type="GO" id="GO:0032259">
    <property type="term" value="P:methylation"/>
    <property type="evidence" value="ECO:0007669"/>
    <property type="project" value="UniProtKB-KW"/>
</dbReference>
<sequence length="210" mass="24043">MSNKVLKYLSLMRIKNLKIALSSVKKFTKVSYKLEQYMTPPELAALAIYTIHTEYNDIEDKVVMDLCCGTGMLAIGCSFFSPACLIGVDIDKEALEVFKNNLREFEVECDLIRSDLNNFEVEPGIVHTIVMNPPFGTKIKHQDVNALDKALKIAKVVYSMHKKSTRDFLLKKYPGSKVIAQMKYDLPRTYDFHKSKNKVIDVDFIRFTKS</sequence>
<evidence type="ECO:0000313" key="2">
    <source>
        <dbReference type="EMBL" id="EOB11373.1"/>
    </source>
</evidence>
<dbReference type="STRING" id="578461.R0MF64"/>
<feature type="domain" description="Methyltransferase small" evidence="1">
    <location>
        <begin position="59"/>
        <end position="146"/>
    </location>
</feature>
<name>R0MF64_NOSB1</name>
<dbReference type="InterPro" id="IPR029063">
    <property type="entry name" value="SAM-dependent_MTases_sf"/>
</dbReference>
<accession>R0MF64</accession>
<dbReference type="EMBL" id="KB910146">
    <property type="protein sequence ID" value="EOB11373.1"/>
    <property type="molecule type" value="Genomic_DNA"/>
</dbReference>
<keyword evidence="2" id="KW-0808">Transferase</keyword>
<dbReference type="OMA" id="DLIWFSF"/>
<protein>
    <submittedName>
        <fullName evidence="2">Methyltransferase-like protein 5</fullName>
    </submittedName>
</protein>
<proteinExistence type="predicted"/>
<dbReference type="AlphaFoldDB" id="R0MF64"/>
<dbReference type="SUPFAM" id="SSF53335">
    <property type="entry name" value="S-adenosyl-L-methionine-dependent methyltransferases"/>
    <property type="match status" value="1"/>
</dbReference>
<dbReference type="InterPro" id="IPR051720">
    <property type="entry name" value="rRNA_MeTrfase/Polyamine_Synth"/>
</dbReference>
<gene>
    <name evidence="2" type="primary">METL5</name>
    <name evidence="2" type="ORF">NBO_1239g0001</name>
</gene>
<dbReference type="GO" id="GO:0008168">
    <property type="term" value="F:methyltransferase activity"/>
    <property type="evidence" value="ECO:0007669"/>
    <property type="project" value="UniProtKB-KW"/>
</dbReference>
<dbReference type="InterPro" id="IPR007848">
    <property type="entry name" value="Small_mtfrase_dom"/>
</dbReference>
<dbReference type="PANTHER" id="PTHR23290">
    <property type="entry name" value="RRNA N6-ADENOSINE-METHYLTRANSFERASE METTL5"/>
    <property type="match status" value="1"/>
</dbReference>
<dbReference type="Gene3D" id="3.40.50.150">
    <property type="entry name" value="Vaccinia Virus protein VP39"/>
    <property type="match status" value="1"/>
</dbReference>
<dbReference type="OrthoDB" id="7848332at2759"/>
<organism evidence="2 3">
    <name type="scientific">Nosema bombycis (strain CQ1 / CVCC 102059)</name>
    <name type="common">Microsporidian parasite</name>
    <name type="synonym">Pebrine of silkworm</name>
    <dbReference type="NCBI Taxonomy" id="578461"/>
    <lineage>
        <taxon>Eukaryota</taxon>
        <taxon>Fungi</taxon>
        <taxon>Fungi incertae sedis</taxon>
        <taxon>Microsporidia</taxon>
        <taxon>Nosematidae</taxon>
        <taxon>Nosema</taxon>
    </lineage>
</organism>
<keyword evidence="2" id="KW-0489">Methyltransferase</keyword>
<evidence type="ECO:0000313" key="3">
    <source>
        <dbReference type="Proteomes" id="UP000016927"/>
    </source>
</evidence>
<dbReference type="HOGENOM" id="CLU_074702_1_1_1"/>
<dbReference type="Proteomes" id="UP000016927">
    <property type="component" value="Unassembled WGS sequence"/>
</dbReference>
<dbReference type="VEuPathDB" id="MicrosporidiaDB:NBO_1239g0001"/>
<evidence type="ECO:0000259" key="1">
    <source>
        <dbReference type="Pfam" id="PF05175"/>
    </source>
</evidence>
<dbReference type="PANTHER" id="PTHR23290:SF0">
    <property type="entry name" value="RRNA N6-ADENOSINE-METHYLTRANSFERASE METTL5"/>
    <property type="match status" value="1"/>
</dbReference>